<dbReference type="Pfam" id="PF01925">
    <property type="entry name" value="TauE"/>
    <property type="match status" value="1"/>
</dbReference>
<dbReference type="EMBL" id="CP147846">
    <property type="protein sequence ID" value="WXG68861.1"/>
    <property type="molecule type" value="Genomic_DNA"/>
</dbReference>
<evidence type="ECO:0000256" key="6">
    <source>
        <dbReference type="RuleBase" id="RU363041"/>
    </source>
</evidence>
<evidence type="ECO:0000256" key="2">
    <source>
        <dbReference type="ARBA" id="ARBA00009142"/>
    </source>
</evidence>
<feature type="transmembrane region" description="Helical" evidence="6">
    <location>
        <begin position="79"/>
        <end position="99"/>
    </location>
</feature>
<feature type="transmembrane region" description="Helical" evidence="6">
    <location>
        <begin position="216"/>
        <end position="234"/>
    </location>
</feature>
<proteinExistence type="inferred from homology"/>
<evidence type="ECO:0000256" key="1">
    <source>
        <dbReference type="ARBA" id="ARBA00004141"/>
    </source>
</evidence>
<evidence type="ECO:0000256" key="3">
    <source>
        <dbReference type="ARBA" id="ARBA00022692"/>
    </source>
</evidence>
<dbReference type="RefSeq" id="WP_338889328.1">
    <property type="nucleotide sequence ID" value="NZ_CP147846.1"/>
</dbReference>
<sequence length="298" mass="30063">MSGRDEMLISAIGLGIFIGISLGALGGGGSILTVPALVYVLSQPLQIAVTESLVIVGITSIVAAISYARAGRVKWRTGISLGAVGGVAAWAGTALGRLVDPNVALGAFSILLLVVSISLVWRTMPFKSATKRTQNPAVGVATRLPAFAAVAAAAPAQATTTQLEASPSPRTQRFLTAAKVLIAGITIGVLTGFFGVGGGFVIVPVLVVALGYPMPIAVGTSLLVITLNSAVALAARSSQDALDWSVVLPVTAAAIVGALVGKWLAAKTSEKALTRAFAVLLVMVALYVGLRSSGLLPG</sequence>
<organism evidence="7 8">
    <name type="scientific">Rhodococcus sovatensis</name>
    <dbReference type="NCBI Taxonomy" id="1805840"/>
    <lineage>
        <taxon>Bacteria</taxon>
        <taxon>Bacillati</taxon>
        <taxon>Actinomycetota</taxon>
        <taxon>Actinomycetes</taxon>
        <taxon>Mycobacteriales</taxon>
        <taxon>Nocardiaceae</taxon>
        <taxon>Rhodococcus</taxon>
    </lineage>
</organism>
<dbReference type="Proteomes" id="UP001432000">
    <property type="component" value="Chromosome"/>
</dbReference>
<comment type="subcellular location">
    <subcellularLocation>
        <location evidence="6">Cell membrane</location>
        <topology evidence="6">Multi-pass membrane protein</topology>
    </subcellularLocation>
    <subcellularLocation>
        <location evidence="1">Membrane</location>
        <topology evidence="1">Multi-pass membrane protein</topology>
    </subcellularLocation>
</comment>
<keyword evidence="3 6" id="KW-0812">Transmembrane</keyword>
<protein>
    <recommendedName>
        <fullName evidence="6">Probable membrane transporter protein</fullName>
    </recommendedName>
</protein>
<feature type="transmembrane region" description="Helical" evidence="6">
    <location>
        <begin position="272"/>
        <end position="290"/>
    </location>
</feature>
<feature type="transmembrane region" description="Helical" evidence="6">
    <location>
        <begin position="180"/>
        <end position="210"/>
    </location>
</feature>
<dbReference type="PANTHER" id="PTHR43701:SF2">
    <property type="entry name" value="MEMBRANE TRANSPORTER PROTEIN YJNA-RELATED"/>
    <property type="match status" value="1"/>
</dbReference>
<keyword evidence="5 6" id="KW-0472">Membrane</keyword>
<feature type="transmembrane region" description="Helical" evidence="6">
    <location>
        <begin position="47"/>
        <end position="67"/>
    </location>
</feature>
<dbReference type="InterPro" id="IPR051598">
    <property type="entry name" value="TSUP/Inactive_protease-like"/>
</dbReference>
<dbReference type="PANTHER" id="PTHR43701">
    <property type="entry name" value="MEMBRANE TRANSPORTER PROTEIN MJ0441-RELATED"/>
    <property type="match status" value="1"/>
</dbReference>
<keyword evidence="8" id="KW-1185">Reference proteome</keyword>
<evidence type="ECO:0000313" key="8">
    <source>
        <dbReference type="Proteomes" id="UP001432000"/>
    </source>
</evidence>
<feature type="transmembrane region" description="Helical" evidence="6">
    <location>
        <begin position="12"/>
        <end position="41"/>
    </location>
</feature>
<keyword evidence="4 6" id="KW-1133">Transmembrane helix</keyword>
<keyword evidence="6" id="KW-1003">Cell membrane</keyword>
<evidence type="ECO:0000256" key="4">
    <source>
        <dbReference type="ARBA" id="ARBA00022989"/>
    </source>
</evidence>
<name>A0ABZ2PM96_9NOCA</name>
<feature type="transmembrane region" description="Helical" evidence="6">
    <location>
        <begin position="246"/>
        <end position="266"/>
    </location>
</feature>
<feature type="transmembrane region" description="Helical" evidence="6">
    <location>
        <begin position="105"/>
        <end position="124"/>
    </location>
</feature>
<evidence type="ECO:0000313" key="7">
    <source>
        <dbReference type="EMBL" id="WXG68861.1"/>
    </source>
</evidence>
<evidence type="ECO:0000256" key="5">
    <source>
        <dbReference type="ARBA" id="ARBA00023136"/>
    </source>
</evidence>
<dbReference type="InterPro" id="IPR002781">
    <property type="entry name" value="TM_pro_TauE-like"/>
</dbReference>
<accession>A0ABZ2PM96</accession>
<gene>
    <name evidence="7" type="ORF">WDS16_27390</name>
</gene>
<reference evidence="7 8" key="1">
    <citation type="submission" date="2024-03" db="EMBL/GenBank/DDBJ databases">
        <title>Natural products discovery in diverse microorganisms through a two-stage MS feature dereplication strategy.</title>
        <authorList>
            <person name="Zhang R."/>
        </authorList>
    </citation>
    <scope>NUCLEOTIDE SEQUENCE [LARGE SCALE GENOMIC DNA]</scope>
    <source>
        <strain evidence="7 8">18930</strain>
    </source>
</reference>
<comment type="similarity">
    <text evidence="2 6">Belongs to the 4-toluene sulfonate uptake permease (TSUP) (TC 2.A.102) family.</text>
</comment>